<evidence type="ECO:0000256" key="1">
    <source>
        <dbReference type="ARBA" id="ARBA00022786"/>
    </source>
</evidence>
<dbReference type="Proteomes" id="UP000823405">
    <property type="component" value="Unassembled WGS sequence"/>
</dbReference>
<dbReference type="OrthoDB" id="421226at2759"/>
<organism evidence="5 6">
    <name type="scientific">Linnemannia gamsii</name>
    <dbReference type="NCBI Taxonomy" id="64522"/>
    <lineage>
        <taxon>Eukaryota</taxon>
        <taxon>Fungi</taxon>
        <taxon>Fungi incertae sedis</taxon>
        <taxon>Mucoromycota</taxon>
        <taxon>Mortierellomycotina</taxon>
        <taxon>Mortierellomycetes</taxon>
        <taxon>Mortierellales</taxon>
        <taxon>Mortierellaceae</taxon>
        <taxon>Linnemannia</taxon>
    </lineage>
</organism>
<sequence>MDALPTEILLAIIDRLDLDQDSIAACNRIDKRWHSLTRQLLYRQPRLDRLSALEAFVKAMSPDTLPGLSDEVKPFIVTDQAVQSHNQEQHGTPISDDALRISHSTEQPSSSGSSLKTTRIHPRRLVETIDLSMLPHRWETVHFGHIYGLTQGCSYLSSLNLSDCSLLRDNAVQSVAEILGPRNLRSLVLSGCTKITDAAVSSICAHAVGLENLELSGCDRLSDTSILELGSAVLPPRQVQLLGSTESEGSTGAETMQLQGTSQTIRSLDLSHCTRITDTGIRGLRQGAMRLTSLNLEGCYGVLGSVNDLEANEWEDLEDEDEGDIDSDLDVVSY</sequence>
<evidence type="ECO:0000313" key="5">
    <source>
        <dbReference type="EMBL" id="KAG0300222.1"/>
    </source>
</evidence>
<feature type="compositionally biased region" description="Polar residues" evidence="2">
    <location>
        <begin position="82"/>
        <end position="92"/>
    </location>
</feature>
<dbReference type="InterPro" id="IPR036047">
    <property type="entry name" value="F-box-like_dom_sf"/>
</dbReference>
<accession>A0A9P6QY43</accession>
<keyword evidence="6" id="KW-1185">Reference proteome</keyword>
<proteinExistence type="predicted"/>
<dbReference type="SMART" id="SM00367">
    <property type="entry name" value="LRR_CC"/>
    <property type="match status" value="4"/>
</dbReference>
<dbReference type="InterPro" id="IPR057207">
    <property type="entry name" value="FBXL15_LRR"/>
</dbReference>
<dbReference type="Pfam" id="PF12937">
    <property type="entry name" value="F-box-like"/>
    <property type="match status" value="1"/>
</dbReference>
<dbReference type="PANTHER" id="PTHR13382:SF76">
    <property type="entry name" value="F-BOX AND LEUCINE-RICH REPEAT PROTEIN 14-RELATED"/>
    <property type="match status" value="1"/>
</dbReference>
<evidence type="ECO:0000256" key="2">
    <source>
        <dbReference type="SAM" id="MobiDB-lite"/>
    </source>
</evidence>
<dbReference type="GO" id="GO:0005737">
    <property type="term" value="C:cytoplasm"/>
    <property type="evidence" value="ECO:0007669"/>
    <property type="project" value="TreeGrafter"/>
</dbReference>
<name>A0A9P6QY43_9FUNG</name>
<feature type="compositionally biased region" description="Polar residues" evidence="2">
    <location>
        <begin position="102"/>
        <end position="117"/>
    </location>
</feature>
<dbReference type="Gene3D" id="3.80.10.10">
    <property type="entry name" value="Ribonuclease Inhibitor"/>
    <property type="match status" value="1"/>
</dbReference>
<evidence type="ECO:0000313" key="6">
    <source>
        <dbReference type="Proteomes" id="UP000823405"/>
    </source>
</evidence>
<dbReference type="EMBL" id="JAAAIN010001786">
    <property type="protein sequence ID" value="KAG0300222.1"/>
    <property type="molecule type" value="Genomic_DNA"/>
</dbReference>
<evidence type="ECO:0000259" key="3">
    <source>
        <dbReference type="Pfam" id="PF12937"/>
    </source>
</evidence>
<dbReference type="InterPro" id="IPR001810">
    <property type="entry name" value="F-box_dom"/>
</dbReference>
<dbReference type="Pfam" id="PF25372">
    <property type="entry name" value="DUF7885"/>
    <property type="match status" value="1"/>
</dbReference>
<dbReference type="AlphaFoldDB" id="A0A9P6QY43"/>
<feature type="domain" description="F-box/LRR-repeat protein 15-like leucin rich repeat" evidence="4">
    <location>
        <begin position="182"/>
        <end position="298"/>
    </location>
</feature>
<protein>
    <recommendedName>
        <fullName evidence="7">F-box domain-containing protein</fullName>
    </recommendedName>
</protein>
<evidence type="ECO:0008006" key="7">
    <source>
        <dbReference type="Google" id="ProtNLM"/>
    </source>
</evidence>
<keyword evidence="1" id="KW-0833">Ubl conjugation pathway</keyword>
<dbReference type="InterPro" id="IPR006553">
    <property type="entry name" value="Leu-rich_rpt_Cys-con_subtyp"/>
</dbReference>
<dbReference type="InterPro" id="IPR050648">
    <property type="entry name" value="F-box_LRR-repeat"/>
</dbReference>
<evidence type="ECO:0000259" key="4">
    <source>
        <dbReference type="Pfam" id="PF25372"/>
    </source>
</evidence>
<reference evidence="5" key="1">
    <citation type="journal article" date="2020" name="Fungal Divers.">
        <title>Resolving the Mortierellaceae phylogeny through synthesis of multi-gene phylogenetics and phylogenomics.</title>
        <authorList>
            <person name="Vandepol N."/>
            <person name="Liber J."/>
            <person name="Desiro A."/>
            <person name="Na H."/>
            <person name="Kennedy M."/>
            <person name="Barry K."/>
            <person name="Grigoriev I.V."/>
            <person name="Miller A.N."/>
            <person name="O'Donnell K."/>
            <person name="Stajich J.E."/>
            <person name="Bonito G."/>
        </authorList>
    </citation>
    <scope>NUCLEOTIDE SEQUENCE</scope>
    <source>
        <strain evidence="5">NVP60</strain>
    </source>
</reference>
<comment type="caution">
    <text evidence="5">The sequence shown here is derived from an EMBL/GenBank/DDBJ whole genome shotgun (WGS) entry which is preliminary data.</text>
</comment>
<dbReference type="PANTHER" id="PTHR13382">
    <property type="entry name" value="MITOCHONDRIAL ATP SYNTHASE COUPLING FACTOR B"/>
    <property type="match status" value="1"/>
</dbReference>
<feature type="region of interest" description="Disordered" evidence="2">
    <location>
        <begin position="82"/>
        <end position="118"/>
    </location>
</feature>
<gene>
    <name evidence="5" type="ORF">BGZ97_003334</name>
</gene>
<dbReference type="SUPFAM" id="SSF81383">
    <property type="entry name" value="F-box domain"/>
    <property type="match status" value="1"/>
</dbReference>
<feature type="domain" description="F-box" evidence="3">
    <location>
        <begin position="2"/>
        <end position="46"/>
    </location>
</feature>
<dbReference type="SUPFAM" id="SSF52047">
    <property type="entry name" value="RNI-like"/>
    <property type="match status" value="1"/>
</dbReference>
<dbReference type="InterPro" id="IPR032675">
    <property type="entry name" value="LRR_dom_sf"/>
</dbReference>